<comment type="caution">
    <text evidence="2">The sequence shown here is derived from an EMBL/GenBank/DDBJ whole genome shotgun (WGS) entry which is preliminary data.</text>
</comment>
<gene>
    <name evidence="2" type="ORF">AVEN_140757_1</name>
</gene>
<evidence type="ECO:0000256" key="1">
    <source>
        <dbReference type="SAM" id="Phobius"/>
    </source>
</evidence>
<evidence type="ECO:0000313" key="2">
    <source>
        <dbReference type="EMBL" id="GBM35159.1"/>
    </source>
</evidence>
<proteinExistence type="predicted"/>
<keyword evidence="1" id="KW-0812">Transmembrane</keyword>
<name>A0A4Y2F3Q1_ARAVE</name>
<keyword evidence="3" id="KW-1185">Reference proteome</keyword>
<reference evidence="2 3" key="1">
    <citation type="journal article" date="2019" name="Sci. Rep.">
        <title>Orb-weaving spider Araneus ventricosus genome elucidates the spidroin gene catalogue.</title>
        <authorList>
            <person name="Kono N."/>
            <person name="Nakamura H."/>
            <person name="Ohtoshi R."/>
            <person name="Moran D.A.P."/>
            <person name="Shinohara A."/>
            <person name="Yoshida Y."/>
            <person name="Fujiwara M."/>
            <person name="Mori M."/>
            <person name="Tomita M."/>
            <person name="Arakawa K."/>
        </authorList>
    </citation>
    <scope>NUCLEOTIDE SEQUENCE [LARGE SCALE GENOMIC DNA]</scope>
</reference>
<evidence type="ECO:0000313" key="3">
    <source>
        <dbReference type="Proteomes" id="UP000499080"/>
    </source>
</evidence>
<protein>
    <submittedName>
        <fullName evidence="2">Uncharacterized protein</fullName>
    </submittedName>
</protein>
<feature type="transmembrane region" description="Helical" evidence="1">
    <location>
        <begin position="28"/>
        <end position="50"/>
    </location>
</feature>
<organism evidence="2 3">
    <name type="scientific">Araneus ventricosus</name>
    <name type="common">Orbweaver spider</name>
    <name type="synonym">Epeira ventricosa</name>
    <dbReference type="NCBI Taxonomy" id="182803"/>
    <lineage>
        <taxon>Eukaryota</taxon>
        <taxon>Metazoa</taxon>
        <taxon>Ecdysozoa</taxon>
        <taxon>Arthropoda</taxon>
        <taxon>Chelicerata</taxon>
        <taxon>Arachnida</taxon>
        <taxon>Araneae</taxon>
        <taxon>Araneomorphae</taxon>
        <taxon>Entelegynae</taxon>
        <taxon>Araneoidea</taxon>
        <taxon>Araneidae</taxon>
        <taxon>Araneus</taxon>
    </lineage>
</organism>
<sequence>MNITRGASRIVSRSNGQRSPLNYSMHEYGFCCVVALSVVNYFYFSSIWMVDFGMGLAVKGSCQLMKELPHLVSEWVLPSEVAVN</sequence>
<keyword evidence="1" id="KW-1133">Transmembrane helix</keyword>
<accession>A0A4Y2F3Q1</accession>
<dbReference type="EMBL" id="BGPR01000777">
    <property type="protein sequence ID" value="GBM35159.1"/>
    <property type="molecule type" value="Genomic_DNA"/>
</dbReference>
<keyword evidence="1" id="KW-0472">Membrane</keyword>
<dbReference type="Proteomes" id="UP000499080">
    <property type="component" value="Unassembled WGS sequence"/>
</dbReference>
<dbReference type="AlphaFoldDB" id="A0A4Y2F3Q1"/>